<protein>
    <submittedName>
        <fullName evidence="1">Uncharacterized protein</fullName>
    </submittedName>
</protein>
<evidence type="ECO:0000313" key="2">
    <source>
        <dbReference type="Proteomes" id="UP000466794"/>
    </source>
</evidence>
<evidence type="ECO:0000313" key="1">
    <source>
        <dbReference type="EMBL" id="MVU81456.1"/>
    </source>
</evidence>
<organism evidence="1 2">
    <name type="scientific">Nocardia terrae</name>
    <dbReference type="NCBI Taxonomy" id="2675851"/>
    <lineage>
        <taxon>Bacteria</taxon>
        <taxon>Bacillati</taxon>
        <taxon>Actinomycetota</taxon>
        <taxon>Actinomycetes</taxon>
        <taxon>Mycobacteriales</taxon>
        <taxon>Nocardiaceae</taxon>
        <taxon>Nocardia</taxon>
    </lineage>
</organism>
<proteinExistence type="predicted"/>
<dbReference type="EMBL" id="WRPP01000006">
    <property type="protein sequence ID" value="MVU81456.1"/>
    <property type="molecule type" value="Genomic_DNA"/>
</dbReference>
<sequence length="117" mass="12905">MKKLYARLLKASYPADPELLAASLPIIQGEVVPYAMSDPGARQIFFFLDEQDGTMFSITLYDTEKDLEHAMRDADSEHRYSTLARLGYTPVDARALEVVAGEVAGDVAEVDFTQGNS</sequence>
<comment type="caution">
    <text evidence="1">The sequence shown here is derived from an EMBL/GenBank/DDBJ whole genome shotgun (WGS) entry which is preliminary data.</text>
</comment>
<dbReference type="AlphaFoldDB" id="A0A7K1V4B6"/>
<dbReference type="Proteomes" id="UP000466794">
    <property type="component" value="Unassembled WGS sequence"/>
</dbReference>
<name>A0A7K1V4B6_9NOCA</name>
<keyword evidence="2" id="KW-1185">Reference proteome</keyword>
<gene>
    <name evidence="1" type="ORF">GPX89_29975</name>
</gene>
<reference evidence="1 2" key="1">
    <citation type="submission" date="2019-12" db="EMBL/GenBank/DDBJ databases">
        <title>Nocardia sp. nov. ET3-3 isolated from soil.</title>
        <authorList>
            <person name="Kanchanasin P."/>
            <person name="Tanasupawat S."/>
            <person name="Yuki M."/>
            <person name="Kudo T."/>
        </authorList>
    </citation>
    <scope>NUCLEOTIDE SEQUENCE [LARGE SCALE GENOMIC DNA]</scope>
    <source>
        <strain evidence="1 2">ET3-3</strain>
    </source>
</reference>
<dbReference type="RefSeq" id="WP_157391031.1">
    <property type="nucleotide sequence ID" value="NZ_WRPP01000006.1"/>
</dbReference>
<accession>A0A7K1V4B6</accession>